<protein>
    <submittedName>
        <fullName evidence="1">Uncharacterized protein</fullName>
    </submittedName>
</protein>
<dbReference type="Proteomes" id="UP001241848">
    <property type="component" value="Unassembled WGS sequence"/>
</dbReference>
<evidence type="ECO:0000313" key="2">
    <source>
        <dbReference type="Proteomes" id="UP001241848"/>
    </source>
</evidence>
<dbReference type="RefSeq" id="WP_305756636.1">
    <property type="nucleotide sequence ID" value="NZ_JAPCKK010000031.1"/>
</dbReference>
<reference evidence="1 2" key="1">
    <citation type="submission" date="2022-10" db="EMBL/GenBank/DDBJ databases">
        <title>Paenibacillus description and whole genome data of maize root bacterial community.</title>
        <authorList>
            <person name="Marton D."/>
            <person name="Farkas M."/>
            <person name="Cserhati M."/>
        </authorList>
    </citation>
    <scope>NUCLEOTIDE SEQUENCE [LARGE SCALE GENOMIC DNA]</scope>
    <source>
        <strain evidence="1 2">P96</strain>
    </source>
</reference>
<proteinExistence type="predicted"/>
<organism evidence="1 2">
    <name type="scientific">Paenibacillus zeirhizosphaerae</name>
    <dbReference type="NCBI Taxonomy" id="2987519"/>
    <lineage>
        <taxon>Bacteria</taxon>
        <taxon>Bacillati</taxon>
        <taxon>Bacillota</taxon>
        <taxon>Bacilli</taxon>
        <taxon>Bacillales</taxon>
        <taxon>Paenibacillaceae</taxon>
        <taxon>Paenibacillus</taxon>
    </lineage>
</organism>
<keyword evidence="2" id="KW-1185">Reference proteome</keyword>
<dbReference type="EMBL" id="JAPCKK010000031">
    <property type="protein sequence ID" value="MDP4099018.1"/>
    <property type="molecule type" value="Genomic_DNA"/>
</dbReference>
<evidence type="ECO:0000313" key="1">
    <source>
        <dbReference type="EMBL" id="MDP4099018.1"/>
    </source>
</evidence>
<accession>A0ABT9FWA8</accession>
<name>A0ABT9FWA8_9BACL</name>
<gene>
    <name evidence="1" type="ORF">OIN60_20030</name>
</gene>
<sequence length="223" mass="25745">MKWYKEKKTPLEYDGVIQNDSGDFSIRTLSTDSQPDITKLEKDLVLQWILTPFLIKEDVQYHFIGETKDYAIGNVASFFETAKGVYINGELIEIRVSDLKNDIFTILQNKASDFNPVVKDIYMRDEISLSRGALNVKDYEIIMPAFREMNTEKDSEIDGSLWDFLVKNSSNNDQSIIIFPYNWLFSDELLESPVLNYFSNFSTGIILTVNINTQHVRAIELVK</sequence>
<comment type="caution">
    <text evidence="1">The sequence shown here is derived from an EMBL/GenBank/DDBJ whole genome shotgun (WGS) entry which is preliminary data.</text>
</comment>